<feature type="domain" description="Fungal-type protein kinase" evidence="2">
    <location>
        <begin position="85"/>
        <end position="460"/>
    </location>
</feature>
<sequence length="578" mass="66271">MAFEVSPSNSSEDEDITFSPLQAICEKISEFPLIRGDLENTIANFAFIQTLSEMKGSNHKIDGFFKPINLQLVKDEKIPSSTVADVLDNRLKILAAVNHIMNEGPRRMFTYGITIEEDDITFSKSRHFGFFADPKTFVSVLLSFILATETELGFDPTISRLSPVSYVYQVSDRFFKTIRMISEYQPLCIADRMTRVWEAVEVASFIDPTPKRDARSIALKDVWLDASGQTEKEIQAALFSDLEEFRQVIESKDPEQFTNFTEEMKAEIRDCLKGEVYKKHFLNIECDYQGKIRRQSRHRLTSLVPAAEPSSHLQPTTPASPALSRKYAPKQQYRVVFKQSAASTALQLLYCAGWLHRDISSGNLLWFDSGDGNLQMVLGDLEYAKRFRAGIGSPDSKTGTSYFMPYEVHEGLHLYLSQPRQPMVPIQEFVLFKQQQVPPIFVRHSFQHGLESLWWVQLWCVIERINETSLQYANKIFQTTYRPSTDRQDAFLVPGILATNLKTSLPPDMHRMLIGTEHERIVLVDHYIRREQENKLEDIASYSETYAVFHDDQSYLKEICPAMLLAPIRQVILVQTPS</sequence>
<keyword evidence="4" id="KW-1185">Reference proteome</keyword>
<organism evidence="3 4">
    <name type="scientific">Cyclocybe aegerita</name>
    <name type="common">Black poplar mushroom</name>
    <name type="synonym">Agrocybe aegerita</name>
    <dbReference type="NCBI Taxonomy" id="1973307"/>
    <lineage>
        <taxon>Eukaryota</taxon>
        <taxon>Fungi</taxon>
        <taxon>Dikarya</taxon>
        <taxon>Basidiomycota</taxon>
        <taxon>Agaricomycotina</taxon>
        <taxon>Agaricomycetes</taxon>
        <taxon>Agaricomycetidae</taxon>
        <taxon>Agaricales</taxon>
        <taxon>Agaricineae</taxon>
        <taxon>Bolbitiaceae</taxon>
        <taxon>Cyclocybe</taxon>
    </lineage>
</organism>
<proteinExistence type="predicted"/>
<dbReference type="InterPro" id="IPR040976">
    <property type="entry name" value="Pkinase_fungal"/>
</dbReference>
<dbReference type="OrthoDB" id="312874at2759"/>
<reference evidence="3 4" key="1">
    <citation type="submission" date="2020-01" db="EMBL/GenBank/DDBJ databases">
        <authorList>
            <person name="Gupta K D."/>
        </authorList>
    </citation>
    <scope>NUCLEOTIDE SEQUENCE [LARGE SCALE GENOMIC DNA]</scope>
</reference>
<gene>
    <name evidence="3" type="ORF">AAE3_LOCUS8005</name>
</gene>
<accession>A0A8S0WDD4</accession>
<evidence type="ECO:0000256" key="1">
    <source>
        <dbReference type="SAM" id="MobiDB-lite"/>
    </source>
</evidence>
<feature type="region of interest" description="Disordered" evidence="1">
    <location>
        <begin position="304"/>
        <end position="325"/>
    </location>
</feature>
<comment type="caution">
    <text evidence="3">The sequence shown here is derived from an EMBL/GenBank/DDBJ whole genome shotgun (WGS) entry which is preliminary data.</text>
</comment>
<evidence type="ECO:0000313" key="3">
    <source>
        <dbReference type="EMBL" id="CAA7265730.1"/>
    </source>
</evidence>
<dbReference type="Pfam" id="PF17667">
    <property type="entry name" value="Pkinase_fungal"/>
    <property type="match status" value="1"/>
</dbReference>
<dbReference type="Proteomes" id="UP000467700">
    <property type="component" value="Unassembled WGS sequence"/>
</dbReference>
<evidence type="ECO:0000259" key="2">
    <source>
        <dbReference type="Pfam" id="PF17667"/>
    </source>
</evidence>
<protein>
    <recommendedName>
        <fullName evidence="2">Fungal-type protein kinase domain-containing protein</fullName>
    </recommendedName>
</protein>
<dbReference type="EMBL" id="CACVBS010000050">
    <property type="protein sequence ID" value="CAA7265730.1"/>
    <property type="molecule type" value="Genomic_DNA"/>
</dbReference>
<dbReference type="SUPFAM" id="SSF56112">
    <property type="entry name" value="Protein kinase-like (PK-like)"/>
    <property type="match status" value="1"/>
</dbReference>
<dbReference type="InterPro" id="IPR011009">
    <property type="entry name" value="Kinase-like_dom_sf"/>
</dbReference>
<dbReference type="Gene3D" id="1.10.510.10">
    <property type="entry name" value="Transferase(Phosphotransferase) domain 1"/>
    <property type="match status" value="1"/>
</dbReference>
<dbReference type="AlphaFoldDB" id="A0A8S0WDD4"/>
<evidence type="ECO:0000313" key="4">
    <source>
        <dbReference type="Proteomes" id="UP000467700"/>
    </source>
</evidence>
<name>A0A8S0WDD4_CYCAE</name>